<comment type="caution">
    <text evidence="2">The sequence shown here is derived from an EMBL/GenBank/DDBJ whole genome shotgun (WGS) entry which is preliminary data.</text>
</comment>
<proteinExistence type="predicted"/>
<reference evidence="2" key="1">
    <citation type="submission" date="2021-01" db="EMBL/GenBank/DDBJ databases">
        <title>Ramlibacter sp. strain AW1 16S ribosomal RNA gene Genome sequencing and assembly.</title>
        <authorList>
            <person name="Kang M."/>
        </authorList>
    </citation>
    <scope>NUCLEOTIDE SEQUENCE</scope>
    <source>
        <strain evidence="2">AW1</strain>
    </source>
</reference>
<keyword evidence="3" id="KW-1185">Reference proteome</keyword>
<protein>
    <recommendedName>
        <fullName evidence="1">Thioredoxin-like fold domain-containing protein</fullName>
    </recommendedName>
</protein>
<gene>
    <name evidence="2" type="ORF">JI739_14695</name>
</gene>
<dbReference type="Pfam" id="PF13098">
    <property type="entry name" value="Thioredoxin_2"/>
    <property type="match status" value="1"/>
</dbReference>
<dbReference type="InterPro" id="IPR036249">
    <property type="entry name" value="Thioredoxin-like_sf"/>
</dbReference>
<name>A0A936ZIM4_9BURK</name>
<dbReference type="Proteomes" id="UP000613011">
    <property type="component" value="Unassembled WGS sequence"/>
</dbReference>
<dbReference type="SUPFAM" id="SSF52833">
    <property type="entry name" value="Thioredoxin-like"/>
    <property type="match status" value="1"/>
</dbReference>
<evidence type="ECO:0000313" key="3">
    <source>
        <dbReference type="Proteomes" id="UP000613011"/>
    </source>
</evidence>
<dbReference type="AlphaFoldDB" id="A0A936ZIM4"/>
<sequence length="130" mass="14110">MPSLPRPASLQAEIARAGARRKSLVLMVSLEGCPYCKLVRESYLLPLRAEGQPVVQIELNLPAPVADPQGRPTTHEQLVREWNVRVAPTLLFLGRGGAELAPRLVGVGNPDFYGAYLDQRIETANRAAAG</sequence>
<dbReference type="InterPro" id="IPR012336">
    <property type="entry name" value="Thioredoxin-like_fold"/>
</dbReference>
<evidence type="ECO:0000313" key="2">
    <source>
        <dbReference type="EMBL" id="MBL0421602.1"/>
    </source>
</evidence>
<organism evidence="2 3">
    <name type="scientific">Ramlibacter aurantiacus</name>
    <dbReference type="NCBI Taxonomy" id="2801330"/>
    <lineage>
        <taxon>Bacteria</taxon>
        <taxon>Pseudomonadati</taxon>
        <taxon>Pseudomonadota</taxon>
        <taxon>Betaproteobacteria</taxon>
        <taxon>Burkholderiales</taxon>
        <taxon>Comamonadaceae</taxon>
        <taxon>Ramlibacter</taxon>
    </lineage>
</organism>
<accession>A0A936ZIM4</accession>
<dbReference type="EMBL" id="JAEQNA010000005">
    <property type="protein sequence ID" value="MBL0421602.1"/>
    <property type="molecule type" value="Genomic_DNA"/>
</dbReference>
<evidence type="ECO:0000259" key="1">
    <source>
        <dbReference type="Pfam" id="PF13098"/>
    </source>
</evidence>
<feature type="domain" description="Thioredoxin-like fold" evidence="1">
    <location>
        <begin position="19"/>
        <end position="111"/>
    </location>
</feature>
<dbReference type="Gene3D" id="3.40.30.10">
    <property type="entry name" value="Glutaredoxin"/>
    <property type="match status" value="1"/>
</dbReference>